<dbReference type="InterPro" id="IPR003607">
    <property type="entry name" value="HD/PDEase_dom"/>
</dbReference>
<keyword evidence="3" id="KW-1185">Reference proteome</keyword>
<reference evidence="2 3" key="1">
    <citation type="submission" date="2018-06" db="EMBL/GenBank/DDBJ databases">
        <authorList>
            <person name="Strepis N."/>
        </authorList>
    </citation>
    <scope>NUCLEOTIDE SEQUENCE [LARGE SCALE GENOMIC DNA]</scope>
    <source>
        <strain evidence="2">LUCI</strain>
    </source>
</reference>
<evidence type="ECO:0000313" key="3">
    <source>
        <dbReference type="Proteomes" id="UP000277811"/>
    </source>
</evidence>
<feature type="domain" description="HD" evidence="1">
    <location>
        <begin position="22"/>
        <end position="122"/>
    </location>
</feature>
<sequence length="166" mass="18525">MNKETIISKMKSAFEKTIPSEIDHALNVLENAEIIMNGEGIIGRESYLISVIAILHDIGMINAKVKYGSTSGPYQEKEGPAAAKEILVGECLSDDEMERICYIIGNHHTPSKIDGVDFQIIWEADLLEALKKFDKEASQEKLKNTIEKNYKTKSGIDLAKKILIMN</sequence>
<dbReference type="EMBL" id="UPPP01000058">
    <property type="protein sequence ID" value="VBB05696.1"/>
    <property type="molecule type" value="Genomic_DNA"/>
</dbReference>
<accession>A0A498QZQ2</accession>
<gene>
    <name evidence="2" type="ORF">LUCI_0907</name>
</gene>
<organism evidence="2 3">
    <name type="scientific">Lucifera butyrica</name>
    <dbReference type="NCBI Taxonomy" id="1351585"/>
    <lineage>
        <taxon>Bacteria</taxon>
        <taxon>Bacillati</taxon>
        <taxon>Bacillota</taxon>
        <taxon>Negativicutes</taxon>
        <taxon>Veillonellales</taxon>
        <taxon>Veillonellaceae</taxon>
        <taxon>Lucifera</taxon>
    </lineage>
</organism>
<dbReference type="Pfam" id="PF01966">
    <property type="entry name" value="HD"/>
    <property type="match status" value="1"/>
</dbReference>
<protein>
    <recommendedName>
        <fullName evidence="1">HD domain-containing protein</fullName>
    </recommendedName>
</protein>
<dbReference type="Proteomes" id="UP000277811">
    <property type="component" value="Unassembled WGS sequence"/>
</dbReference>
<evidence type="ECO:0000313" key="2">
    <source>
        <dbReference type="EMBL" id="VBB05696.1"/>
    </source>
</evidence>
<dbReference type="CDD" id="cd00077">
    <property type="entry name" value="HDc"/>
    <property type="match status" value="1"/>
</dbReference>
<dbReference type="OrthoDB" id="155250at2"/>
<dbReference type="SUPFAM" id="SSF109604">
    <property type="entry name" value="HD-domain/PDEase-like"/>
    <property type="match status" value="1"/>
</dbReference>
<evidence type="ECO:0000259" key="1">
    <source>
        <dbReference type="Pfam" id="PF01966"/>
    </source>
</evidence>
<dbReference type="AlphaFoldDB" id="A0A498QZQ2"/>
<name>A0A498QZQ2_9FIRM</name>
<proteinExistence type="predicted"/>
<dbReference type="InterPro" id="IPR006674">
    <property type="entry name" value="HD_domain"/>
</dbReference>
<dbReference type="Gene3D" id="1.10.3210.10">
    <property type="entry name" value="Hypothetical protein af1432"/>
    <property type="match status" value="1"/>
</dbReference>
<dbReference type="RefSeq" id="WP_122626673.1">
    <property type="nucleotide sequence ID" value="NZ_UPPP01000058.1"/>
</dbReference>